<dbReference type="STRING" id="857967.G0QQ10"/>
<evidence type="ECO:0000313" key="1">
    <source>
        <dbReference type="EMBL" id="EGR32692.1"/>
    </source>
</evidence>
<dbReference type="InParanoid" id="G0QQ10"/>
<dbReference type="OrthoDB" id="238768at2759"/>
<organism evidence="1 2">
    <name type="scientific">Ichthyophthirius multifiliis</name>
    <name type="common">White spot disease agent</name>
    <name type="synonym">Ich</name>
    <dbReference type="NCBI Taxonomy" id="5932"/>
    <lineage>
        <taxon>Eukaryota</taxon>
        <taxon>Sar</taxon>
        <taxon>Alveolata</taxon>
        <taxon>Ciliophora</taxon>
        <taxon>Intramacronucleata</taxon>
        <taxon>Oligohymenophorea</taxon>
        <taxon>Hymenostomatida</taxon>
        <taxon>Ophryoglenina</taxon>
        <taxon>Ichthyophthirius</taxon>
    </lineage>
</organism>
<dbReference type="RefSeq" id="XP_004036678.1">
    <property type="nucleotide sequence ID" value="XM_004036630.1"/>
</dbReference>
<sequence>MPIENNRGKKSAGPHWELTAIADERMNASFHAEINESMEEQMFYGKGKGCNFIVGKCDQKIENFVAHHGSSNYNFGQFKDSDYNTSCYCAKEFQGNNDQLKKL</sequence>
<accession>G0QQ10</accession>
<dbReference type="Proteomes" id="UP000008983">
    <property type="component" value="Unassembled WGS sequence"/>
</dbReference>
<reference evidence="1 2" key="1">
    <citation type="submission" date="2011-07" db="EMBL/GenBank/DDBJ databases">
        <authorList>
            <person name="Coyne R."/>
            <person name="Brami D."/>
            <person name="Johnson J."/>
            <person name="Hostetler J."/>
            <person name="Hannick L."/>
            <person name="Clark T."/>
            <person name="Cassidy-Hanley D."/>
            <person name="Inman J."/>
        </authorList>
    </citation>
    <scope>NUCLEOTIDE SEQUENCE [LARGE SCALE GENOMIC DNA]</scope>
    <source>
        <strain evidence="1 2">G5</strain>
    </source>
</reference>
<protein>
    <submittedName>
        <fullName evidence="1">Leishmanolysin family protein, putative</fullName>
        <ecNumber evidence="1">3.4.24.36</ecNumber>
    </submittedName>
</protein>
<keyword evidence="1" id="KW-0378">Hydrolase</keyword>
<evidence type="ECO:0000313" key="2">
    <source>
        <dbReference type="Proteomes" id="UP000008983"/>
    </source>
</evidence>
<name>G0QQ10_ICHMU</name>
<dbReference type="AlphaFoldDB" id="G0QQ10"/>
<proteinExistence type="predicted"/>
<dbReference type="SUPFAM" id="SSF55486">
    <property type="entry name" value="Metalloproteases ('zincins'), catalytic domain"/>
    <property type="match status" value="1"/>
</dbReference>
<keyword evidence="2" id="KW-1185">Reference proteome</keyword>
<gene>
    <name evidence="1" type="ORF">IMG5_073960</name>
</gene>
<dbReference type="EMBL" id="GL983600">
    <property type="protein sequence ID" value="EGR32692.1"/>
    <property type="molecule type" value="Genomic_DNA"/>
</dbReference>
<dbReference type="GeneID" id="14908861"/>
<dbReference type="EC" id="3.4.24.36" evidence="1"/>
<dbReference type="GO" id="GO:0016787">
    <property type="term" value="F:hydrolase activity"/>
    <property type="evidence" value="ECO:0007669"/>
    <property type="project" value="UniProtKB-KW"/>
</dbReference>